<dbReference type="GO" id="GO:0016020">
    <property type="term" value="C:membrane"/>
    <property type="evidence" value="ECO:0007669"/>
    <property type="project" value="UniProtKB-SubCell"/>
</dbReference>
<comment type="subcellular location">
    <subcellularLocation>
        <location evidence="1">Membrane</location>
        <topology evidence="1">Multi-pass membrane protein</topology>
    </subcellularLocation>
</comment>
<dbReference type="PATRIC" id="fig|189381.12.peg.411"/>
<feature type="transmembrane region" description="Helical" evidence="6">
    <location>
        <begin position="72"/>
        <end position="90"/>
    </location>
</feature>
<dbReference type="PANTHER" id="PTHR21716">
    <property type="entry name" value="TRANSMEMBRANE PROTEIN"/>
    <property type="match status" value="1"/>
</dbReference>
<evidence type="ECO:0000313" key="7">
    <source>
        <dbReference type="EMBL" id="KON91268.1"/>
    </source>
</evidence>
<dbReference type="Pfam" id="PF01594">
    <property type="entry name" value="AI-2E_transport"/>
    <property type="match status" value="1"/>
</dbReference>
<sequence>MATNYAKWLYRLTIAFVASLLLYILFLLKPVWHPVLDVFFFAALPFIIGAFIAYLLHPVVEKLHELGIHRGIAILLIYLLFFGSIGWGIYKGTPAIIHQIDDLSKNAPVLTDQYNRGLTYIQYKTAAWPEGIQSMLDKRINGLEAWVTGLATVVLAILMKFMNSLLIIAIIPFVSFYLLKDVVKVKRFFIRLTPRKWRESSASFLRDVDASLGGYIRGQLLVCLIIFGVSTSALWLIGMKYPLILGLIIGVTNVIPYFGPIIGAIPAVLVASTISLHMVIYVVIIVLILQFLEGNILSPLIVGKTLHMHPLFIMGALIIGGEVQGVIGMIVAVPALAIIKVAILHGRTHFIHSRQKEKKGH</sequence>
<name>A0A0M0GNB0_9BACI</name>
<dbReference type="PANTHER" id="PTHR21716:SF15">
    <property type="entry name" value="TRANSPORT PROTEIN YRRI-RELATED"/>
    <property type="match status" value="1"/>
</dbReference>
<feature type="transmembrane region" description="Helical" evidence="6">
    <location>
        <begin position="312"/>
        <end position="339"/>
    </location>
</feature>
<feature type="transmembrane region" description="Helical" evidence="6">
    <location>
        <begin position="38"/>
        <end position="60"/>
    </location>
</feature>
<evidence type="ECO:0000256" key="6">
    <source>
        <dbReference type="SAM" id="Phobius"/>
    </source>
</evidence>
<evidence type="ECO:0000256" key="1">
    <source>
        <dbReference type="ARBA" id="ARBA00004141"/>
    </source>
</evidence>
<dbReference type="InterPro" id="IPR002549">
    <property type="entry name" value="AI-2E-like"/>
</dbReference>
<evidence type="ECO:0000256" key="3">
    <source>
        <dbReference type="ARBA" id="ARBA00022692"/>
    </source>
</evidence>
<dbReference type="AlphaFoldDB" id="A0A0M0GNB0"/>
<comment type="similarity">
    <text evidence="2">Belongs to the autoinducer-2 exporter (AI-2E) (TC 2.A.86) family.</text>
</comment>
<dbReference type="RefSeq" id="WP_053426484.1">
    <property type="nucleotide sequence ID" value="NZ_LGUE01000001.1"/>
</dbReference>
<proteinExistence type="inferred from homology"/>
<keyword evidence="3 6" id="KW-0812">Transmembrane</keyword>
<feature type="transmembrane region" description="Helical" evidence="6">
    <location>
        <begin position="12"/>
        <end position="32"/>
    </location>
</feature>
<feature type="transmembrane region" description="Helical" evidence="6">
    <location>
        <begin position="269"/>
        <end position="292"/>
    </location>
</feature>
<gene>
    <name evidence="7" type="ORF">AF331_01650</name>
</gene>
<dbReference type="EMBL" id="LGUE01000001">
    <property type="protein sequence ID" value="KON91268.1"/>
    <property type="molecule type" value="Genomic_DNA"/>
</dbReference>
<dbReference type="GO" id="GO:0055085">
    <property type="term" value="P:transmembrane transport"/>
    <property type="evidence" value="ECO:0007669"/>
    <property type="project" value="TreeGrafter"/>
</dbReference>
<reference evidence="8" key="1">
    <citation type="submission" date="2015-07" db="EMBL/GenBank/DDBJ databases">
        <title>Fjat-14235 jcm11544.</title>
        <authorList>
            <person name="Liu B."/>
            <person name="Wang J."/>
            <person name="Zhu Y."/>
            <person name="Liu G."/>
            <person name="Chen Q."/>
            <person name="Chen Z."/>
            <person name="Lan J."/>
            <person name="Che J."/>
            <person name="Ge C."/>
            <person name="Shi H."/>
            <person name="Pan Z."/>
            <person name="Liu X."/>
        </authorList>
    </citation>
    <scope>NUCLEOTIDE SEQUENCE [LARGE SCALE GENOMIC DNA]</scope>
    <source>
        <strain evidence="8">JCM 11544</strain>
    </source>
</reference>
<feature type="transmembrane region" description="Helical" evidence="6">
    <location>
        <begin position="146"/>
        <end position="179"/>
    </location>
</feature>
<evidence type="ECO:0000256" key="5">
    <source>
        <dbReference type="ARBA" id="ARBA00023136"/>
    </source>
</evidence>
<comment type="caution">
    <text evidence="7">The sequence shown here is derived from an EMBL/GenBank/DDBJ whole genome shotgun (WGS) entry which is preliminary data.</text>
</comment>
<evidence type="ECO:0000256" key="4">
    <source>
        <dbReference type="ARBA" id="ARBA00022989"/>
    </source>
</evidence>
<dbReference type="STRING" id="189381.GCA_900166615_03979"/>
<feature type="transmembrane region" description="Helical" evidence="6">
    <location>
        <begin position="220"/>
        <end position="237"/>
    </location>
</feature>
<dbReference type="Proteomes" id="UP000037405">
    <property type="component" value="Unassembled WGS sequence"/>
</dbReference>
<keyword evidence="5 6" id="KW-0472">Membrane</keyword>
<protein>
    <submittedName>
        <fullName evidence="7">Membrane protein</fullName>
    </submittedName>
</protein>
<accession>A0A0M0GNB0</accession>
<keyword evidence="8" id="KW-1185">Reference proteome</keyword>
<keyword evidence="4 6" id="KW-1133">Transmembrane helix</keyword>
<evidence type="ECO:0000256" key="2">
    <source>
        <dbReference type="ARBA" id="ARBA00009773"/>
    </source>
</evidence>
<dbReference type="OrthoDB" id="9793390at2"/>
<organism evidence="7 8">
    <name type="scientific">Rossellomorea marisflavi</name>
    <dbReference type="NCBI Taxonomy" id="189381"/>
    <lineage>
        <taxon>Bacteria</taxon>
        <taxon>Bacillati</taxon>
        <taxon>Bacillota</taxon>
        <taxon>Bacilli</taxon>
        <taxon>Bacillales</taxon>
        <taxon>Bacillaceae</taxon>
        <taxon>Rossellomorea</taxon>
    </lineage>
</organism>
<evidence type="ECO:0000313" key="8">
    <source>
        <dbReference type="Proteomes" id="UP000037405"/>
    </source>
</evidence>